<dbReference type="RefSeq" id="WP_004840703.1">
    <property type="nucleotide sequence ID" value="NZ_AP031446.1"/>
</dbReference>
<evidence type="ECO:0000256" key="1">
    <source>
        <dbReference type="ARBA" id="ARBA00004141"/>
    </source>
</evidence>
<evidence type="ECO:0000313" key="20">
    <source>
        <dbReference type="Proteomes" id="UP000284472"/>
    </source>
</evidence>
<dbReference type="EMBL" id="NIHT01000001">
    <property type="protein sequence ID" value="PLT77652.1"/>
    <property type="molecule type" value="Genomic_DNA"/>
</dbReference>
<evidence type="ECO:0000256" key="3">
    <source>
        <dbReference type="ARBA" id="ARBA00022989"/>
    </source>
</evidence>
<dbReference type="Proteomes" id="UP001149331">
    <property type="component" value="Unassembled WGS sequence"/>
</dbReference>
<feature type="transmembrane region" description="Helical" evidence="5">
    <location>
        <begin position="183"/>
        <end position="201"/>
    </location>
</feature>
<dbReference type="GO" id="GO:0016020">
    <property type="term" value="C:membrane"/>
    <property type="evidence" value="ECO:0007669"/>
    <property type="project" value="UniProtKB-SubCell"/>
</dbReference>
<accession>A0A2N5NMB3</accession>
<dbReference type="GeneID" id="57432285"/>
<feature type="transmembrane region" description="Helical" evidence="5">
    <location>
        <begin position="125"/>
        <end position="145"/>
    </location>
</feature>
<dbReference type="EMBL" id="JAJBNC010000015">
    <property type="protein sequence ID" value="MCB5494135.1"/>
    <property type="molecule type" value="Genomic_DNA"/>
</dbReference>
<evidence type="ECO:0000313" key="18">
    <source>
        <dbReference type="Proteomes" id="UP000260808"/>
    </source>
</evidence>
<dbReference type="InterPro" id="IPR035952">
    <property type="entry name" value="Rhomboid-like_sf"/>
</dbReference>
<dbReference type="Proteomes" id="UP001079535">
    <property type="component" value="Unassembled WGS sequence"/>
</dbReference>
<dbReference type="AlphaFoldDB" id="A0A2N5NMB3"/>
<dbReference type="EMBL" id="QSSX01000020">
    <property type="protein sequence ID" value="RGM22812.1"/>
    <property type="molecule type" value="Genomic_DNA"/>
</dbReference>
<evidence type="ECO:0000313" key="19">
    <source>
        <dbReference type="Proteomes" id="UP000283981"/>
    </source>
</evidence>
<gene>
    <name evidence="11" type="ORF">CDL18_00140</name>
    <name evidence="12" type="ORF">CDL23_00655</name>
    <name evidence="15" type="ORF">DW243_07370</name>
    <name evidence="14" type="ORF">DW812_09525</name>
    <name evidence="13" type="ORF">DXC31_09555</name>
    <name evidence="10" type="ORF">G4958_06335</name>
    <name evidence="6" type="ORF">LIQ10_10360</name>
    <name evidence="9" type="ORF">O4N78_02120</name>
    <name evidence="8" type="ORF">OZZ16_01360</name>
    <name evidence="7" type="ORF">OZZ17_14290</name>
</gene>
<dbReference type="EMBL" id="JAPZEG010000001">
    <property type="protein sequence ID" value="MDE1202385.1"/>
    <property type="molecule type" value="Genomic_DNA"/>
</dbReference>
<proteinExistence type="predicted"/>
<dbReference type="EMBL" id="JAAIRM010000008">
    <property type="protein sequence ID" value="NSI18966.1"/>
    <property type="molecule type" value="Genomic_DNA"/>
</dbReference>
<dbReference type="EMBL" id="JAPRBD010000001">
    <property type="protein sequence ID" value="MCZ0688576.1"/>
    <property type="molecule type" value="Genomic_DNA"/>
</dbReference>
<reference evidence="18 19" key="2">
    <citation type="submission" date="2018-08" db="EMBL/GenBank/DDBJ databases">
        <title>A genome reference for cultivated species of the human gut microbiota.</title>
        <authorList>
            <person name="Zou Y."/>
            <person name="Xue W."/>
            <person name="Luo G."/>
        </authorList>
    </citation>
    <scope>NUCLEOTIDE SEQUENCE [LARGE SCALE GENOMIC DNA]</scope>
    <source>
        <strain evidence="15 19">AM21-18</strain>
        <strain evidence="14 20">AM32-6</strain>
        <strain evidence="13 18">TF01-20-2</strain>
    </source>
</reference>
<dbReference type="Proteomes" id="UP000260808">
    <property type="component" value="Unassembled WGS sequence"/>
</dbReference>
<dbReference type="Proteomes" id="UP000234849">
    <property type="component" value="Unassembled WGS sequence"/>
</dbReference>
<evidence type="ECO:0008006" key="21">
    <source>
        <dbReference type="Google" id="ProtNLM"/>
    </source>
</evidence>
<dbReference type="EMBL" id="NIHM01000001">
    <property type="protein sequence ID" value="PLT58041.1"/>
    <property type="molecule type" value="Genomic_DNA"/>
</dbReference>
<evidence type="ECO:0000313" key="9">
    <source>
        <dbReference type="EMBL" id="MDE1202385.1"/>
    </source>
</evidence>
<comment type="caution">
    <text evidence="11">The sequence shown here is derived from an EMBL/GenBank/DDBJ whole genome shotgun (WGS) entry which is preliminary data.</text>
</comment>
<dbReference type="Gene3D" id="1.20.1540.10">
    <property type="entry name" value="Rhomboid-like"/>
    <property type="match status" value="1"/>
</dbReference>
<dbReference type="SUPFAM" id="SSF144091">
    <property type="entry name" value="Rhomboid-like"/>
    <property type="match status" value="1"/>
</dbReference>
<evidence type="ECO:0000313" key="15">
    <source>
        <dbReference type="EMBL" id="RHG84972.1"/>
    </source>
</evidence>
<reference evidence="7" key="6">
    <citation type="submission" date="2022-11" db="EMBL/GenBank/DDBJ databases">
        <title>Temperate bacteriophages infecting mucin-degrading bacterium Ruminococcus gnavus from the human gut.</title>
        <authorList>
            <person name="Buttimer C."/>
        </authorList>
    </citation>
    <scope>NUCLEOTIDE SEQUENCE</scope>
    <source>
        <strain evidence="7">CCUG 49994</strain>
        <strain evidence="8">CCUG 52279</strain>
    </source>
</reference>
<dbReference type="Proteomes" id="UP000284472">
    <property type="component" value="Unassembled WGS sequence"/>
</dbReference>
<evidence type="ECO:0000313" key="12">
    <source>
        <dbReference type="EMBL" id="PLT77652.1"/>
    </source>
</evidence>
<evidence type="ECO:0000313" key="10">
    <source>
        <dbReference type="EMBL" id="NSI18966.1"/>
    </source>
</evidence>
<organism evidence="11 16">
    <name type="scientific">Mediterraneibacter gnavus</name>
    <name type="common">Ruminococcus gnavus</name>
    <dbReference type="NCBI Taxonomy" id="33038"/>
    <lineage>
        <taxon>Bacteria</taxon>
        <taxon>Bacillati</taxon>
        <taxon>Bacillota</taxon>
        <taxon>Clostridia</taxon>
        <taxon>Lachnospirales</taxon>
        <taxon>Lachnospiraceae</taxon>
        <taxon>Mediterraneibacter</taxon>
    </lineage>
</organism>
<sequence>MNWLNKLERKFGRYAVHNLTTYLIGTYIIGYAIRLFIPDMMIWLYLQPGAILHGQIWRIVSWILVPPQGSLLEIVIMLMLYYSLGTTLERTWGAFRYNVYIFSGILFTVLGAFVLYILYGSGADFLGGYFSTYYINLSIFLAFAASYPDMELLLYFILPIKIKWMGLVYGVYILYQLATGNPASRIVIISSLLNFVVFFLSSRNLKPYTPKEQVRKAKFRQQTRPHMTYANGAKHRCAVCGRTELDDSSLEFRFCSKCNGNYEYCQDHLFTHQHVK</sequence>
<evidence type="ECO:0000313" key="7">
    <source>
        <dbReference type="EMBL" id="MCZ0668690.1"/>
    </source>
</evidence>
<evidence type="ECO:0000313" key="11">
    <source>
        <dbReference type="EMBL" id="PLT58041.1"/>
    </source>
</evidence>
<dbReference type="EMBL" id="QRIS01000010">
    <property type="protein sequence ID" value="RHG84972.1"/>
    <property type="molecule type" value="Genomic_DNA"/>
</dbReference>
<dbReference type="Proteomes" id="UP000235093">
    <property type="component" value="Unassembled WGS sequence"/>
</dbReference>
<name>A0A2N5NMB3_MEDGN</name>
<feature type="transmembrane region" description="Helical" evidence="5">
    <location>
        <begin position="97"/>
        <end position="119"/>
    </location>
</feature>
<keyword evidence="3 5" id="KW-1133">Transmembrane helix</keyword>
<evidence type="ECO:0000313" key="8">
    <source>
        <dbReference type="EMBL" id="MCZ0688576.1"/>
    </source>
</evidence>
<evidence type="ECO:0000313" key="6">
    <source>
        <dbReference type="EMBL" id="MCB5494135.1"/>
    </source>
</evidence>
<evidence type="ECO:0000256" key="4">
    <source>
        <dbReference type="ARBA" id="ARBA00023136"/>
    </source>
</evidence>
<feature type="transmembrane region" description="Helical" evidence="5">
    <location>
        <begin position="152"/>
        <end position="177"/>
    </location>
</feature>
<reference evidence="10" key="4">
    <citation type="submission" date="2020-02" db="EMBL/GenBank/DDBJ databases">
        <authorList>
            <person name="Littmann E."/>
            <person name="Sorbara M."/>
        </authorList>
    </citation>
    <scope>NUCLEOTIDE SEQUENCE</scope>
    <source>
        <strain evidence="10">MSK.22.53</strain>
    </source>
</reference>
<dbReference type="EMBL" id="JAPRAY010000021">
    <property type="protein sequence ID" value="MCZ0668690.1"/>
    <property type="molecule type" value="Genomic_DNA"/>
</dbReference>
<reference evidence="16 17" key="1">
    <citation type="journal article" date="2017" name="Genome Med.">
        <title>A novel Ruminococcus gnavus clade enriched in inflammatory bowel disease patients.</title>
        <authorList>
            <person name="Hall A.B."/>
            <person name="Yassour M."/>
            <person name="Sauk J."/>
            <person name="Garner A."/>
            <person name="Jiang X."/>
            <person name="Arthur T."/>
            <person name="Lagoudas G.K."/>
            <person name="Vatanen T."/>
            <person name="Fornelos N."/>
            <person name="Wilson R."/>
            <person name="Bertha M."/>
            <person name="Cohen M."/>
            <person name="Garber J."/>
            <person name="Khalili H."/>
            <person name="Gevers D."/>
            <person name="Ananthakrishnan A.N."/>
            <person name="Kugathasan S."/>
            <person name="Lander E.S."/>
            <person name="Blainey P."/>
            <person name="Vlamakis H."/>
            <person name="Xavier R.J."/>
            <person name="Huttenhower C."/>
        </authorList>
    </citation>
    <scope>NUCLEOTIDE SEQUENCE [LARGE SCALE GENOMIC DNA]</scope>
    <source>
        <strain evidence="11 16">RJX1118</strain>
        <strain evidence="12 17">RJX1125</strain>
    </source>
</reference>
<comment type="subcellular location">
    <subcellularLocation>
        <location evidence="1">Membrane</location>
        <topology evidence="1">Multi-pass membrane protein</topology>
    </subcellularLocation>
</comment>
<evidence type="ECO:0000313" key="13">
    <source>
        <dbReference type="EMBL" id="RGM22812.1"/>
    </source>
</evidence>
<keyword evidence="2 5" id="KW-0812">Transmembrane</keyword>
<protein>
    <recommendedName>
        <fullName evidence="21">Rhomboid family intramembrane serine protease</fullName>
    </recommendedName>
</protein>
<feature type="transmembrane region" description="Helical" evidence="5">
    <location>
        <begin position="21"/>
        <end position="45"/>
    </location>
</feature>
<reference evidence="9" key="7">
    <citation type="submission" date="2022-12" db="EMBL/GenBank/DDBJ databases">
        <title>Genome of R. gnavus strain RSHDN_120.</title>
        <authorList>
            <person name="Abdugheni R."/>
        </authorList>
    </citation>
    <scope>NUCLEOTIDE SEQUENCE</scope>
    <source>
        <strain evidence="9">RSHDN_120</strain>
    </source>
</reference>
<feature type="transmembrane region" description="Helical" evidence="5">
    <location>
        <begin position="65"/>
        <end position="85"/>
    </location>
</feature>
<evidence type="ECO:0000313" key="14">
    <source>
        <dbReference type="EMBL" id="RHD06012.1"/>
    </source>
</evidence>
<dbReference type="Proteomes" id="UP001296643">
    <property type="component" value="Unassembled WGS sequence"/>
</dbReference>
<evidence type="ECO:0000256" key="5">
    <source>
        <dbReference type="SAM" id="Phobius"/>
    </source>
</evidence>
<evidence type="ECO:0000256" key="2">
    <source>
        <dbReference type="ARBA" id="ARBA00022692"/>
    </source>
</evidence>
<reference evidence="10" key="3">
    <citation type="journal article" date="2020" name="Cell Host Microbe">
        <title>Functional and Genomic Variation between Human-Derived Isolates of Lachnospiraceae Reveals Inter- and Intra-Species Diversity.</title>
        <authorList>
            <person name="Sorbara M.T."/>
            <person name="Littmann E.R."/>
            <person name="Fontana E."/>
            <person name="Moody T.U."/>
            <person name="Kohout C.E."/>
            <person name="Gjonbalaj M."/>
            <person name="Eaton V."/>
            <person name="Seok R."/>
            <person name="Leiner I.M."/>
            <person name="Pamer E.G."/>
        </authorList>
    </citation>
    <scope>NUCLEOTIDE SEQUENCE</scope>
    <source>
        <strain evidence="10">MSK.22.53</strain>
    </source>
</reference>
<reference evidence="6" key="5">
    <citation type="submission" date="2021-10" db="EMBL/GenBank/DDBJ databases">
        <title>Collection of gut derived symbiotic bacterial strains cultured from healthy donors.</title>
        <authorList>
            <person name="Lin H."/>
            <person name="Littmann E."/>
            <person name="Claire K."/>
            <person name="Pamer E."/>
        </authorList>
    </citation>
    <scope>NUCLEOTIDE SEQUENCE</scope>
    <source>
        <strain evidence="6">MSK.23.4</strain>
    </source>
</reference>
<dbReference type="EMBL" id="QSIR01000012">
    <property type="protein sequence ID" value="RHD06012.1"/>
    <property type="molecule type" value="Genomic_DNA"/>
</dbReference>
<dbReference type="Proteomes" id="UP001297422">
    <property type="component" value="Unassembled WGS sequence"/>
</dbReference>
<keyword evidence="4 5" id="KW-0472">Membrane</keyword>
<evidence type="ECO:0000313" key="17">
    <source>
        <dbReference type="Proteomes" id="UP000235093"/>
    </source>
</evidence>
<evidence type="ECO:0000313" key="16">
    <source>
        <dbReference type="Proteomes" id="UP000234849"/>
    </source>
</evidence>
<dbReference type="Proteomes" id="UP001076974">
    <property type="component" value="Unassembled WGS sequence"/>
</dbReference>
<dbReference type="Proteomes" id="UP000283981">
    <property type="component" value="Unassembled WGS sequence"/>
</dbReference>